<evidence type="ECO:0000313" key="2">
    <source>
        <dbReference type="EMBL" id="CAD6272855.1"/>
    </source>
</evidence>
<dbReference type="AlphaFoldDB" id="A0A811RSZ7"/>
<dbReference type="EMBL" id="CAJGYO010000016">
    <property type="protein sequence ID" value="CAD6272855.1"/>
    <property type="molecule type" value="Genomic_DNA"/>
</dbReference>
<feature type="compositionally biased region" description="Basic and acidic residues" evidence="1">
    <location>
        <begin position="25"/>
        <end position="49"/>
    </location>
</feature>
<feature type="region of interest" description="Disordered" evidence="1">
    <location>
        <begin position="298"/>
        <end position="317"/>
    </location>
</feature>
<evidence type="ECO:0000313" key="3">
    <source>
        <dbReference type="Proteomes" id="UP000604825"/>
    </source>
</evidence>
<keyword evidence="3" id="KW-1185">Reference proteome</keyword>
<proteinExistence type="predicted"/>
<dbReference type="Proteomes" id="UP000604825">
    <property type="component" value="Unassembled WGS sequence"/>
</dbReference>
<sequence length="378" mass="43063">MRMREGRSSAAAAEQAQQRVLRRNLRSDRMESRGKERSLEQVQEHDEHVSKKRRHGVMGAETTESLDQIQGNSSTDEWCSEFEAEEKVASQLAKKPWLNPADVMVNIKSVSLLSTEIRSSLERTMQVWGYINKLLRHPESNKKIVVPKSYESWISMAMGYVRQDLDKIKELIGAPVLDKVALVAKIAKSLESWKMLLHGHAVSKEVSSLMRELEDLKKNLSDDDAKATKQSEEEQIMQGHRTTENNSLRSVTRGLASIKDYDAALDWEKLVGEAEERKRQRLSKVKELERALRLAQSDLSKEEEREANRVTSRARHSNTVSRVSEAVTDLAKLLAQTNTCWEAMRGSIQDEGISAQLWFQLKFVESCQIKIEGADDDE</sequence>
<comment type="caution">
    <text evidence="2">The sequence shown here is derived from an EMBL/GenBank/DDBJ whole genome shotgun (WGS) entry which is preliminary data.</text>
</comment>
<organism evidence="2 3">
    <name type="scientific">Miscanthus lutarioriparius</name>
    <dbReference type="NCBI Taxonomy" id="422564"/>
    <lineage>
        <taxon>Eukaryota</taxon>
        <taxon>Viridiplantae</taxon>
        <taxon>Streptophyta</taxon>
        <taxon>Embryophyta</taxon>
        <taxon>Tracheophyta</taxon>
        <taxon>Spermatophyta</taxon>
        <taxon>Magnoliopsida</taxon>
        <taxon>Liliopsida</taxon>
        <taxon>Poales</taxon>
        <taxon>Poaceae</taxon>
        <taxon>PACMAD clade</taxon>
        <taxon>Panicoideae</taxon>
        <taxon>Andropogonodae</taxon>
        <taxon>Andropogoneae</taxon>
        <taxon>Saccharinae</taxon>
        <taxon>Miscanthus</taxon>
    </lineage>
</organism>
<protein>
    <submittedName>
        <fullName evidence="2">Uncharacterized protein</fullName>
    </submittedName>
</protein>
<name>A0A811RSZ7_9POAL</name>
<accession>A0A811RSZ7</accession>
<feature type="compositionally biased region" description="Basic and acidic residues" evidence="1">
    <location>
        <begin position="299"/>
        <end position="308"/>
    </location>
</feature>
<feature type="compositionally biased region" description="Polar residues" evidence="1">
    <location>
        <begin position="62"/>
        <end position="72"/>
    </location>
</feature>
<evidence type="ECO:0000256" key="1">
    <source>
        <dbReference type="SAM" id="MobiDB-lite"/>
    </source>
</evidence>
<gene>
    <name evidence="2" type="ORF">NCGR_LOCUS56125</name>
</gene>
<feature type="region of interest" description="Disordered" evidence="1">
    <location>
        <begin position="1"/>
        <end position="72"/>
    </location>
</feature>
<reference evidence="2" key="1">
    <citation type="submission" date="2020-10" db="EMBL/GenBank/DDBJ databases">
        <authorList>
            <person name="Han B."/>
            <person name="Lu T."/>
            <person name="Zhao Q."/>
            <person name="Huang X."/>
            <person name="Zhao Y."/>
        </authorList>
    </citation>
    <scope>NUCLEOTIDE SEQUENCE</scope>
</reference>
<feature type="region of interest" description="Disordered" evidence="1">
    <location>
        <begin position="220"/>
        <end position="241"/>
    </location>
</feature>
<feature type="compositionally biased region" description="Basic and acidic residues" evidence="1">
    <location>
        <begin position="220"/>
        <end position="232"/>
    </location>
</feature>